<dbReference type="RefSeq" id="XP_013172620.1">
    <property type="nucleotide sequence ID" value="XM_013317166.1"/>
</dbReference>
<dbReference type="AlphaFoldDB" id="A0AAJ6ZHH1"/>
<reference evidence="2" key="1">
    <citation type="submission" date="2025-08" db="UniProtKB">
        <authorList>
            <consortium name="RefSeq"/>
        </authorList>
    </citation>
    <scope>IDENTIFICATION</scope>
</reference>
<feature type="chain" id="PRO_5042583308" evidence="1">
    <location>
        <begin position="17"/>
        <end position="229"/>
    </location>
</feature>
<name>A0AAJ6ZHH1_PAPXU</name>
<keyword evidence="1" id="KW-0732">Signal</keyword>
<organism evidence="2">
    <name type="scientific">Papilio xuthus</name>
    <name type="common">Asian swallowtail butterfly</name>
    <dbReference type="NCBI Taxonomy" id="66420"/>
    <lineage>
        <taxon>Eukaryota</taxon>
        <taxon>Metazoa</taxon>
        <taxon>Ecdysozoa</taxon>
        <taxon>Arthropoda</taxon>
        <taxon>Hexapoda</taxon>
        <taxon>Insecta</taxon>
        <taxon>Pterygota</taxon>
        <taxon>Neoptera</taxon>
        <taxon>Endopterygota</taxon>
        <taxon>Lepidoptera</taxon>
        <taxon>Glossata</taxon>
        <taxon>Ditrysia</taxon>
        <taxon>Papilionoidea</taxon>
        <taxon>Papilionidae</taxon>
        <taxon>Papilioninae</taxon>
        <taxon>Papilio</taxon>
    </lineage>
</organism>
<proteinExistence type="predicted"/>
<sequence>MLKFGLLLISLALCQGHAVVPAVHAVHAPVVAAIPLHHGILGNGLAGHGVAGAGLGGYGLGGHGIAGAGGLAGAGLGGHGIVSGGLAGAGLAAAGLAGAGLGSHGLATTGFAGHGLAGAGFAGHGIAGHGLLGHGVGNGHHLYKRSPHVVAPYEHVAPIAHVAPVAVSHQHRVDVRTSPAVVAVVPVVKPVLTSFVPAAPLTHTFAGNFGAGHYGGQGFGSAHAALGHY</sequence>
<protein>
    <submittedName>
        <fullName evidence="2">Larval cuticle protein F1-like</fullName>
    </submittedName>
</protein>
<evidence type="ECO:0000313" key="2">
    <source>
        <dbReference type="RefSeq" id="XP_013172620.1"/>
    </source>
</evidence>
<gene>
    <name evidence="2" type="primary">LOC106121479</name>
</gene>
<accession>A0AAJ6ZHH1</accession>
<dbReference type="Proteomes" id="UP000694872">
    <property type="component" value="Unplaced"/>
</dbReference>
<feature type="signal peptide" evidence="1">
    <location>
        <begin position="1"/>
        <end position="16"/>
    </location>
</feature>
<evidence type="ECO:0000256" key="1">
    <source>
        <dbReference type="SAM" id="SignalP"/>
    </source>
</evidence>
<dbReference type="KEGG" id="pxu:106121479"/>
<dbReference type="GeneID" id="106121479"/>